<dbReference type="SUPFAM" id="SSF52172">
    <property type="entry name" value="CheY-like"/>
    <property type="match status" value="2"/>
</dbReference>
<dbReference type="InterPro" id="IPR050595">
    <property type="entry name" value="Bact_response_regulator"/>
</dbReference>
<name>A0A4R1BD44_9PROT</name>
<gene>
    <name evidence="4" type="ORF">EZJ19_08100</name>
</gene>
<evidence type="ECO:0000256" key="2">
    <source>
        <dbReference type="PROSITE-ProRule" id="PRU00169"/>
    </source>
</evidence>
<dbReference type="InterPro" id="IPR001789">
    <property type="entry name" value="Sig_transdc_resp-reg_receiver"/>
</dbReference>
<dbReference type="RefSeq" id="WP_131446440.1">
    <property type="nucleotide sequence ID" value="NZ_SJZB01000031.1"/>
</dbReference>
<keyword evidence="1 2" id="KW-0597">Phosphoprotein</keyword>
<proteinExistence type="predicted"/>
<reference evidence="4 5" key="1">
    <citation type="submission" date="2019-03" db="EMBL/GenBank/DDBJ databases">
        <title>Genome sequence of Thiobacillaceae bacterium LSR1, a sulfur-oxidizing bacterium isolated from freshwater sediment.</title>
        <authorList>
            <person name="Li S."/>
        </authorList>
    </citation>
    <scope>NUCLEOTIDE SEQUENCE [LARGE SCALE GENOMIC DNA]</scope>
    <source>
        <strain evidence="4 5">LSR1</strain>
    </source>
</reference>
<organism evidence="4 5">
    <name type="scientific">Parasulfuritortus cantonensis</name>
    <dbReference type="NCBI Taxonomy" id="2528202"/>
    <lineage>
        <taxon>Bacteria</taxon>
        <taxon>Pseudomonadati</taxon>
        <taxon>Pseudomonadota</taxon>
        <taxon>Betaproteobacteria</taxon>
        <taxon>Nitrosomonadales</taxon>
        <taxon>Thiobacillaceae</taxon>
        <taxon>Parasulfuritortus</taxon>
    </lineage>
</organism>
<evidence type="ECO:0000256" key="1">
    <source>
        <dbReference type="ARBA" id="ARBA00022553"/>
    </source>
</evidence>
<evidence type="ECO:0000313" key="4">
    <source>
        <dbReference type="EMBL" id="TCJ15015.1"/>
    </source>
</evidence>
<evidence type="ECO:0000313" key="5">
    <source>
        <dbReference type="Proteomes" id="UP000295443"/>
    </source>
</evidence>
<dbReference type="Proteomes" id="UP000295443">
    <property type="component" value="Unassembled WGS sequence"/>
</dbReference>
<feature type="modified residue" description="4-aspartylphosphate" evidence="2">
    <location>
        <position position="198"/>
    </location>
</feature>
<dbReference type="Pfam" id="PF00072">
    <property type="entry name" value="Response_reg"/>
    <property type="match status" value="2"/>
</dbReference>
<feature type="domain" description="Response regulatory" evidence="3">
    <location>
        <begin position="148"/>
        <end position="264"/>
    </location>
</feature>
<dbReference type="AlphaFoldDB" id="A0A4R1BD44"/>
<feature type="domain" description="Response regulatory" evidence="3">
    <location>
        <begin position="11"/>
        <end position="128"/>
    </location>
</feature>
<dbReference type="EMBL" id="SJZB01000031">
    <property type="protein sequence ID" value="TCJ15015.1"/>
    <property type="molecule type" value="Genomic_DNA"/>
</dbReference>
<comment type="caution">
    <text evidence="2">Lacks conserved residue(s) required for the propagation of feature annotation.</text>
</comment>
<dbReference type="PROSITE" id="PS50110">
    <property type="entry name" value="RESPONSE_REGULATORY"/>
    <property type="match status" value="2"/>
</dbReference>
<dbReference type="OrthoDB" id="9800897at2"/>
<dbReference type="PANTHER" id="PTHR44591">
    <property type="entry name" value="STRESS RESPONSE REGULATOR PROTEIN 1"/>
    <property type="match status" value="1"/>
</dbReference>
<keyword evidence="5" id="KW-1185">Reference proteome</keyword>
<dbReference type="Gene3D" id="3.40.50.2300">
    <property type="match status" value="2"/>
</dbReference>
<comment type="caution">
    <text evidence="4">The sequence shown here is derived from an EMBL/GenBank/DDBJ whole genome shotgun (WGS) entry which is preliminary data.</text>
</comment>
<dbReference type="InterPro" id="IPR011006">
    <property type="entry name" value="CheY-like_superfamily"/>
</dbReference>
<accession>A0A4R1BD44</accession>
<dbReference type="CDD" id="cd00156">
    <property type="entry name" value="REC"/>
    <property type="match status" value="1"/>
</dbReference>
<evidence type="ECO:0000259" key="3">
    <source>
        <dbReference type="PROSITE" id="PS50110"/>
    </source>
</evidence>
<dbReference type="GO" id="GO:0000160">
    <property type="term" value="P:phosphorelay signal transduction system"/>
    <property type="evidence" value="ECO:0007669"/>
    <property type="project" value="InterPro"/>
</dbReference>
<sequence>MDAPTSVHELSLLLVEPSAIQARIIAGHLNGFGVAGVATVQSGREALAAMAAEPPDLVLSSMYLPDMTGTDLILAMRADPRLADLPFILISSEERPQLLDPVRQSGACAILPKPFGLDKLAAALRATLDWLNPDDSLEAGGLALDELRILVVDDSPMARRYIRHVLENLGARHFIEAGGGAEAAALLAEHAVDLVVTDYNMPEMDGKALIEYVRAGWQKSVPILMVTSETDQGRLAAVHNLGVVGVCDKPFEPATVKALLRQLLAT</sequence>
<dbReference type="SMART" id="SM00448">
    <property type="entry name" value="REC"/>
    <property type="match status" value="2"/>
</dbReference>
<dbReference type="PANTHER" id="PTHR44591:SF3">
    <property type="entry name" value="RESPONSE REGULATORY DOMAIN-CONTAINING PROTEIN"/>
    <property type="match status" value="1"/>
</dbReference>
<protein>
    <submittedName>
        <fullName evidence="4">Response regulator</fullName>
    </submittedName>
</protein>